<dbReference type="EMBL" id="JAYMYR010000001">
    <property type="protein sequence ID" value="KAK7382457.1"/>
    <property type="molecule type" value="Genomic_DNA"/>
</dbReference>
<evidence type="ECO:0000313" key="3">
    <source>
        <dbReference type="Proteomes" id="UP001374584"/>
    </source>
</evidence>
<gene>
    <name evidence="2" type="ORF">VNO80_01310</name>
</gene>
<proteinExistence type="predicted"/>
<comment type="caution">
    <text evidence="2">The sequence shown here is derived from an EMBL/GenBank/DDBJ whole genome shotgun (WGS) entry which is preliminary data.</text>
</comment>
<sequence length="86" mass="9932">MSEVWPLQRQWLQMELEEIANGALEGFFAGFGNGFRFWQDRGNLGNGVGLALRTLKFFFARNSEDVGSSRRSRREQQMPISGDFVW</sequence>
<evidence type="ECO:0000256" key="1">
    <source>
        <dbReference type="SAM" id="MobiDB-lite"/>
    </source>
</evidence>
<name>A0AAN9RSM6_PHACN</name>
<accession>A0AAN9RSM6</accession>
<evidence type="ECO:0000313" key="2">
    <source>
        <dbReference type="EMBL" id="KAK7382457.1"/>
    </source>
</evidence>
<protein>
    <submittedName>
        <fullName evidence="2">Uncharacterized protein</fullName>
    </submittedName>
</protein>
<organism evidence="2 3">
    <name type="scientific">Phaseolus coccineus</name>
    <name type="common">Scarlet runner bean</name>
    <name type="synonym">Phaseolus multiflorus</name>
    <dbReference type="NCBI Taxonomy" id="3886"/>
    <lineage>
        <taxon>Eukaryota</taxon>
        <taxon>Viridiplantae</taxon>
        <taxon>Streptophyta</taxon>
        <taxon>Embryophyta</taxon>
        <taxon>Tracheophyta</taxon>
        <taxon>Spermatophyta</taxon>
        <taxon>Magnoliopsida</taxon>
        <taxon>eudicotyledons</taxon>
        <taxon>Gunneridae</taxon>
        <taxon>Pentapetalae</taxon>
        <taxon>rosids</taxon>
        <taxon>fabids</taxon>
        <taxon>Fabales</taxon>
        <taxon>Fabaceae</taxon>
        <taxon>Papilionoideae</taxon>
        <taxon>50 kb inversion clade</taxon>
        <taxon>NPAAA clade</taxon>
        <taxon>indigoferoid/millettioid clade</taxon>
        <taxon>Phaseoleae</taxon>
        <taxon>Phaseolus</taxon>
    </lineage>
</organism>
<reference evidence="2 3" key="1">
    <citation type="submission" date="2024-01" db="EMBL/GenBank/DDBJ databases">
        <title>The genomes of 5 underutilized Papilionoideae crops provide insights into root nodulation and disease resistanc.</title>
        <authorList>
            <person name="Jiang F."/>
        </authorList>
    </citation>
    <scope>NUCLEOTIDE SEQUENCE [LARGE SCALE GENOMIC DNA]</scope>
    <source>
        <strain evidence="2">JINMINGXINNONG_FW02</strain>
        <tissue evidence="2">Leaves</tissue>
    </source>
</reference>
<feature type="region of interest" description="Disordered" evidence="1">
    <location>
        <begin position="67"/>
        <end position="86"/>
    </location>
</feature>
<dbReference type="AlphaFoldDB" id="A0AAN9RSM6"/>
<dbReference type="Proteomes" id="UP001374584">
    <property type="component" value="Unassembled WGS sequence"/>
</dbReference>
<keyword evidence="3" id="KW-1185">Reference proteome</keyword>